<reference evidence="5 6" key="1">
    <citation type="journal article" date="2012" name="Science">
        <title>The Paleozoic origin of enzymatic lignin decomposition reconstructed from 31 fungal genomes.</title>
        <authorList>
            <person name="Floudas D."/>
            <person name="Binder M."/>
            <person name="Riley R."/>
            <person name="Barry K."/>
            <person name="Blanchette R.A."/>
            <person name="Henrissat B."/>
            <person name="Martinez A.T."/>
            <person name="Otillar R."/>
            <person name="Spatafora J.W."/>
            <person name="Yadav J.S."/>
            <person name="Aerts A."/>
            <person name="Benoit I."/>
            <person name="Boyd A."/>
            <person name="Carlson A."/>
            <person name="Copeland A."/>
            <person name="Coutinho P.M."/>
            <person name="de Vries R.P."/>
            <person name="Ferreira P."/>
            <person name="Findley K."/>
            <person name="Foster B."/>
            <person name="Gaskell J."/>
            <person name="Glotzer D."/>
            <person name="Gorecki P."/>
            <person name="Heitman J."/>
            <person name="Hesse C."/>
            <person name="Hori C."/>
            <person name="Igarashi K."/>
            <person name="Jurgens J.A."/>
            <person name="Kallen N."/>
            <person name="Kersten P."/>
            <person name="Kohler A."/>
            <person name="Kuees U."/>
            <person name="Kumar T.K.A."/>
            <person name="Kuo A."/>
            <person name="LaButti K."/>
            <person name="Larrondo L.F."/>
            <person name="Lindquist E."/>
            <person name="Ling A."/>
            <person name="Lombard V."/>
            <person name="Lucas S."/>
            <person name="Lundell T."/>
            <person name="Martin R."/>
            <person name="McLaughlin D.J."/>
            <person name="Morgenstern I."/>
            <person name="Morin E."/>
            <person name="Murat C."/>
            <person name="Nagy L.G."/>
            <person name="Nolan M."/>
            <person name="Ohm R.A."/>
            <person name="Patyshakuliyeva A."/>
            <person name="Rokas A."/>
            <person name="Ruiz-Duenas F.J."/>
            <person name="Sabat G."/>
            <person name="Salamov A."/>
            <person name="Samejima M."/>
            <person name="Schmutz J."/>
            <person name="Slot J.C."/>
            <person name="St John F."/>
            <person name="Stenlid J."/>
            <person name="Sun H."/>
            <person name="Sun S."/>
            <person name="Syed K."/>
            <person name="Tsang A."/>
            <person name="Wiebenga A."/>
            <person name="Young D."/>
            <person name="Pisabarro A."/>
            <person name="Eastwood D.C."/>
            <person name="Martin F."/>
            <person name="Cullen D."/>
            <person name="Grigoriev I.V."/>
            <person name="Hibbett D.S."/>
        </authorList>
    </citation>
    <scope>NUCLEOTIDE SEQUENCE [LARGE SCALE GENOMIC DNA]</scope>
    <source>
        <strain evidence="5 6">MD-104</strain>
    </source>
</reference>
<name>A0A2H3IW95_WOLCO</name>
<organism evidence="5 6">
    <name type="scientific">Wolfiporia cocos (strain MD-104)</name>
    <name type="common">Brown rot fungus</name>
    <dbReference type="NCBI Taxonomy" id="742152"/>
    <lineage>
        <taxon>Eukaryota</taxon>
        <taxon>Fungi</taxon>
        <taxon>Dikarya</taxon>
        <taxon>Basidiomycota</taxon>
        <taxon>Agaricomycotina</taxon>
        <taxon>Agaricomycetes</taxon>
        <taxon>Polyporales</taxon>
        <taxon>Phaeolaceae</taxon>
        <taxon>Wolfiporia</taxon>
    </lineage>
</organism>
<dbReference type="AlphaFoldDB" id="A0A2H3IW95"/>
<dbReference type="InterPro" id="IPR016135">
    <property type="entry name" value="UBQ-conjugating_enzyme/RWD"/>
</dbReference>
<dbReference type="GO" id="GO:0005634">
    <property type="term" value="C:nucleus"/>
    <property type="evidence" value="ECO:0007669"/>
    <property type="project" value="TreeGrafter"/>
</dbReference>
<proteinExistence type="predicted"/>
<evidence type="ECO:0000313" key="6">
    <source>
        <dbReference type="Proteomes" id="UP000218811"/>
    </source>
</evidence>
<gene>
    <name evidence="5" type="ORF">WOLCODRAFT_61552</name>
</gene>
<dbReference type="Pfam" id="PF00179">
    <property type="entry name" value="UQ_con"/>
    <property type="match status" value="1"/>
</dbReference>
<evidence type="ECO:0000259" key="4">
    <source>
        <dbReference type="PROSITE" id="PS50127"/>
    </source>
</evidence>
<keyword evidence="6" id="KW-1185">Reference proteome</keyword>
<feature type="domain" description="UBC core" evidence="4">
    <location>
        <begin position="1"/>
        <end position="91"/>
    </location>
</feature>
<keyword evidence="2" id="KW-0833">Ubl conjugation pathway</keyword>
<feature type="compositionally biased region" description="Basic and acidic residues" evidence="3">
    <location>
        <begin position="1"/>
        <end position="12"/>
    </location>
</feature>
<dbReference type="EMBL" id="KB467831">
    <property type="protein sequence ID" value="PCH34262.1"/>
    <property type="molecule type" value="Genomic_DNA"/>
</dbReference>
<protein>
    <recommendedName>
        <fullName evidence="4">UBC core domain-containing protein</fullName>
    </recommendedName>
</protein>
<dbReference type="GO" id="GO:0004869">
    <property type="term" value="F:cysteine-type endopeptidase inhibitor activity"/>
    <property type="evidence" value="ECO:0007669"/>
    <property type="project" value="TreeGrafter"/>
</dbReference>
<dbReference type="Gene3D" id="3.10.110.10">
    <property type="entry name" value="Ubiquitin Conjugating Enzyme"/>
    <property type="match status" value="1"/>
</dbReference>
<dbReference type="PANTHER" id="PTHR46116">
    <property type="entry name" value="(E3-INDEPENDENT) E2 UBIQUITIN-CONJUGATING ENZYME"/>
    <property type="match status" value="1"/>
</dbReference>
<dbReference type="InterPro" id="IPR000608">
    <property type="entry name" value="UBC"/>
</dbReference>
<dbReference type="GO" id="GO:0016740">
    <property type="term" value="F:transferase activity"/>
    <property type="evidence" value="ECO:0007669"/>
    <property type="project" value="UniProtKB-KW"/>
</dbReference>
<dbReference type="Proteomes" id="UP000218811">
    <property type="component" value="Unassembled WGS sequence"/>
</dbReference>
<keyword evidence="1" id="KW-0808">Transferase</keyword>
<feature type="region of interest" description="Disordered" evidence="3">
    <location>
        <begin position="1"/>
        <end position="22"/>
    </location>
</feature>
<accession>A0A2H3IW95</accession>
<dbReference type="OrthoDB" id="47801at2759"/>
<dbReference type="PANTHER" id="PTHR46116:SF39">
    <property type="entry name" value="BACULOVIRAL IAP REPEAT-CONTAINING PROTEIN 6"/>
    <property type="match status" value="1"/>
</dbReference>
<dbReference type="STRING" id="742152.A0A2H3IW95"/>
<evidence type="ECO:0000313" key="5">
    <source>
        <dbReference type="EMBL" id="PCH34262.1"/>
    </source>
</evidence>
<dbReference type="SUPFAM" id="SSF54495">
    <property type="entry name" value="UBC-like"/>
    <property type="match status" value="1"/>
</dbReference>
<evidence type="ECO:0000256" key="2">
    <source>
        <dbReference type="ARBA" id="ARBA00022786"/>
    </source>
</evidence>
<dbReference type="GO" id="GO:0043066">
    <property type="term" value="P:negative regulation of apoptotic process"/>
    <property type="evidence" value="ECO:0007669"/>
    <property type="project" value="TreeGrafter"/>
</dbReference>
<evidence type="ECO:0000256" key="3">
    <source>
        <dbReference type="SAM" id="MobiDB-lite"/>
    </source>
</evidence>
<dbReference type="PROSITE" id="PS50127">
    <property type="entry name" value="UBC_2"/>
    <property type="match status" value="1"/>
</dbReference>
<evidence type="ECO:0000256" key="1">
    <source>
        <dbReference type="ARBA" id="ARBA00022679"/>
    </source>
</evidence>
<sequence length="91" mass="10176">MSSQQHNDRRAGGPEGTQYAGGSSEFDCFIPFEFPHKPPLMHLRTTGNDPDLYNNGMICWGYGLGGAPEERWSSKSTLLQVEVQHPELDPR</sequence>